<proteinExistence type="predicted"/>
<feature type="domain" description="AraC effector-binding" evidence="1">
    <location>
        <begin position="3"/>
        <end position="150"/>
    </location>
</feature>
<evidence type="ECO:0000313" key="3">
    <source>
        <dbReference type="Proteomes" id="UP000019753"/>
    </source>
</evidence>
<evidence type="ECO:0000313" key="2">
    <source>
        <dbReference type="EMBL" id="EYR63811.1"/>
    </source>
</evidence>
<reference evidence="2 3" key="1">
    <citation type="submission" date="2014-01" db="EMBL/GenBank/DDBJ databases">
        <title>Actinotalea ferrariae CF5-4.</title>
        <authorList>
            <person name="Chen F."/>
            <person name="Li Y."/>
            <person name="Wang G."/>
        </authorList>
    </citation>
    <scope>NUCLEOTIDE SEQUENCE [LARGE SCALE GENOMIC DNA]</scope>
    <source>
        <strain evidence="2 3">CF5-4</strain>
    </source>
</reference>
<organism evidence="2 3">
    <name type="scientific">Actinotalea ferrariae CF5-4</name>
    <dbReference type="NCBI Taxonomy" id="948458"/>
    <lineage>
        <taxon>Bacteria</taxon>
        <taxon>Bacillati</taxon>
        <taxon>Actinomycetota</taxon>
        <taxon>Actinomycetes</taxon>
        <taxon>Micrococcales</taxon>
        <taxon>Cellulomonadaceae</taxon>
        <taxon>Actinotalea</taxon>
    </lineage>
</organism>
<comment type="caution">
    <text evidence="2">The sequence shown here is derived from an EMBL/GenBank/DDBJ whole genome shotgun (WGS) entry which is preliminary data.</text>
</comment>
<dbReference type="InterPro" id="IPR011256">
    <property type="entry name" value="Reg_factor_effector_dom_sf"/>
</dbReference>
<dbReference type="SMART" id="SM00871">
    <property type="entry name" value="AraC_E_bind"/>
    <property type="match status" value="1"/>
</dbReference>
<dbReference type="AlphaFoldDB" id="A0A021VRP3"/>
<dbReference type="InterPro" id="IPR010499">
    <property type="entry name" value="AraC_E-bd"/>
</dbReference>
<dbReference type="SUPFAM" id="SSF55136">
    <property type="entry name" value="Probable bacterial effector-binding domain"/>
    <property type="match status" value="1"/>
</dbReference>
<evidence type="ECO:0000259" key="1">
    <source>
        <dbReference type="SMART" id="SM00871"/>
    </source>
</evidence>
<name>A0A021VRP3_9CELL</name>
<sequence length="153" mass="16363">MNYDIEVVELPPRPAAVVRRAKIRPDDVGAFVATAVGEVMTVVRRQGVLPAGPPFTRYGRSADGVLEVEVGVPTSAPVRDVGRVAAMELPGGRAVRTRHTGPYAGVGAAHEAVTHWMTQHGLAVRDLPWESYLDGPEVPRPRTDVVVPCQGVV</sequence>
<dbReference type="EMBL" id="AXCW01000066">
    <property type="protein sequence ID" value="EYR63811.1"/>
    <property type="molecule type" value="Genomic_DNA"/>
</dbReference>
<keyword evidence="3" id="KW-1185">Reference proteome</keyword>
<dbReference type="RefSeq" id="WP_052022588.1">
    <property type="nucleotide sequence ID" value="NZ_AXCW01000066.1"/>
</dbReference>
<accession>A0A021VRP3</accession>
<dbReference type="Pfam" id="PF06445">
    <property type="entry name" value="GyrI-like"/>
    <property type="match status" value="1"/>
</dbReference>
<dbReference type="OrthoDB" id="64208at2"/>
<dbReference type="Gene3D" id="3.20.80.10">
    <property type="entry name" value="Regulatory factor, effector binding domain"/>
    <property type="match status" value="1"/>
</dbReference>
<dbReference type="Proteomes" id="UP000019753">
    <property type="component" value="Unassembled WGS sequence"/>
</dbReference>
<protein>
    <submittedName>
        <fullName evidence="2">MerR family transcriptional regulator</fullName>
    </submittedName>
</protein>
<gene>
    <name evidence="2" type="ORF">N866_18105</name>
</gene>
<dbReference type="InterPro" id="IPR029442">
    <property type="entry name" value="GyrI-like"/>
</dbReference>